<dbReference type="PANTHER" id="PTHR33383:SF1">
    <property type="entry name" value="MEMBRANE PROTEIN INSERTION EFFICIENCY FACTOR-RELATED"/>
    <property type="match status" value="1"/>
</dbReference>
<dbReference type="HAMAP" id="MF_00386">
    <property type="entry name" value="UPF0161_YidD"/>
    <property type="match status" value="1"/>
</dbReference>
<organism evidence="3 4">
    <name type="scientific">Teichococcus globiformis</name>
    <dbReference type="NCBI Taxonomy" id="2307229"/>
    <lineage>
        <taxon>Bacteria</taxon>
        <taxon>Pseudomonadati</taxon>
        <taxon>Pseudomonadota</taxon>
        <taxon>Alphaproteobacteria</taxon>
        <taxon>Acetobacterales</taxon>
        <taxon>Roseomonadaceae</taxon>
        <taxon>Roseomonas</taxon>
    </lineage>
</organism>
<dbReference type="EMBL" id="JBHRTN010000010">
    <property type="protein sequence ID" value="MFC3125785.1"/>
    <property type="molecule type" value="Genomic_DNA"/>
</dbReference>
<dbReference type="NCBIfam" id="TIGR00278">
    <property type="entry name" value="membrane protein insertion efficiency factor YidD"/>
    <property type="match status" value="1"/>
</dbReference>
<keyword evidence="1" id="KW-0472">Membrane</keyword>
<dbReference type="SMART" id="SM01234">
    <property type="entry name" value="Haemolytic"/>
    <property type="match status" value="1"/>
</dbReference>
<dbReference type="PANTHER" id="PTHR33383">
    <property type="entry name" value="MEMBRANE PROTEIN INSERTION EFFICIENCY FACTOR-RELATED"/>
    <property type="match status" value="1"/>
</dbReference>
<dbReference type="Pfam" id="PF01809">
    <property type="entry name" value="YidD"/>
    <property type="match status" value="1"/>
</dbReference>
<reference evidence="4" key="1">
    <citation type="journal article" date="2019" name="Int. J. Syst. Evol. Microbiol.">
        <title>The Global Catalogue of Microorganisms (GCM) 10K type strain sequencing project: providing services to taxonomists for standard genome sequencing and annotation.</title>
        <authorList>
            <consortium name="The Broad Institute Genomics Platform"/>
            <consortium name="The Broad Institute Genome Sequencing Center for Infectious Disease"/>
            <person name="Wu L."/>
            <person name="Ma J."/>
        </authorList>
    </citation>
    <scope>NUCLEOTIDE SEQUENCE [LARGE SCALE GENOMIC DNA]</scope>
    <source>
        <strain evidence="4">KCTC 52094</strain>
    </source>
</reference>
<name>A0ABV7G3Q2_9PROT</name>
<evidence type="ECO:0000313" key="3">
    <source>
        <dbReference type="EMBL" id="MFC3125785.1"/>
    </source>
</evidence>
<dbReference type="InterPro" id="IPR002696">
    <property type="entry name" value="Membr_insert_effic_factor_YidD"/>
</dbReference>
<evidence type="ECO:0000313" key="4">
    <source>
        <dbReference type="Proteomes" id="UP001595593"/>
    </source>
</evidence>
<gene>
    <name evidence="3" type="primary">yidD</name>
    <name evidence="3" type="ORF">ACFOD4_11980</name>
</gene>
<protein>
    <recommendedName>
        <fullName evidence="1">Putative membrane protein insertion efficiency factor</fullName>
    </recommendedName>
</protein>
<accession>A0ABV7G3Q2</accession>
<evidence type="ECO:0000256" key="1">
    <source>
        <dbReference type="HAMAP-Rule" id="MF_00386"/>
    </source>
</evidence>
<comment type="caution">
    <text evidence="3">The sequence shown here is derived from an EMBL/GenBank/DDBJ whole genome shotgun (WGS) entry which is preliminary data.</text>
</comment>
<dbReference type="Proteomes" id="UP001595593">
    <property type="component" value="Unassembled WGS sequence"/>
</dbReference>
<comment type="similarity">
    <text evidence="1">Belongs to the UPF0161 family.</text>
</comment>
<proteinExistence type="inferred from homology"/>
<sequence>MKRLSGAPRRGAAAWALIGGVRTYQLTVRGLIGSHCRFYPHCSAYAIEAVKLHGASKGSWLTLKRILRCHPWHAGGYDPVPPAEPEAFSVAPDTAPSLQAPAGGKGQHKAG</sequence>
<evidence type="ECO:0000256" key="2">
    <source>
        <dbReference type="SAM" id="MobiDB-lite"/>
    </source>
</evidence>
<dbReference type="RefSeq" id="WP_379596692.1">
    <property type="nucleotide sequence ID" value="NZ_JBHRTN010000010.1"/>
</dbReference>
<keyword evidence="1" id="KW-1003">Cell membrane</keyword>
<comment type="subcellular location">
    <subcellularLocation>
        <location evidence="1">Cell membrane</location>
        <topology evidence="1">Peripheral membrane protein</topology>
        <orientation evidence="1">Cytoplasmic side</orientation>
    </subcellularLocation>
</comment>
<comment type="function">
    <text evidence="1">Could be involved in insertion of integral membrane proteins into the membrane.</text>
</comment>
<feature type="region of interest" description="Disordered" evidence="2">
    <location>
        <begin position="78"/>
        <end position="111"/>
    </location>
</feature>
<keyword evidence="4" id="KW-1185">Reference proteome</keyword>